<dbReference type="AlphaFoldDB" id="A0A511UUV3"/>
<comment type="caution">
    <text evidence="6">The sequence shown here is derived from an EMBL/GenBank/DDBJ whole genome shotgun (WGS) entry which is preliminary data.</text>
</comment>
<dbReference type="InterPro" id="IPR023052">
    <property type="entry name" value="Cell_div_SepF"/>
</dbReference>
<sequence>MSLKNKIKSLFETGEEYVEVDVPTDGLRDEKDSQTVVNLTRLQEATTKMILCEPRSYSEAQEIADHIINRRSVVINLQQLEHEQAKRIIDFMSGTVYALNGQIQKLGTETFLCTPDNVDVSGSISDTVSEEVEFNRGW</sequence>
<dbReference type="PANTHER" id="PTHR35798">
    <property type="entry name" value="CELL DIVISION PROTEIN SEPF"/>
    <property type="match status" value="1"/>
</dbReference>
<dbReference type="InterPro" id="IPR038594">
    <property type="entry name" value="SepF-like_sf"/>
</dbReference>
<evidence type="ECO:0000313" key="7">
    <source>
        <dbReference type="Proteomes" id="UP000321491"/>
    </source>
</evidence>
<keyword evidence="7" id="KW-1185">Reference proteome</keyword>
<accession>A0A511UUV3</accession>
<dbReference type="Proteomes" id="UP000321491">
    <property type="component" value="Unassembled WGS sequence"/>
</dbReference>
<evidence type="ECO:0000256" key="4">
    <source>
        <dbReference type="ARBA" id="ARBA00044936"/>
    </source>
</evidence>
<keyword evidence="1 5" id="KW-0132">Cell division</keyword>
<dbReference type="PANTHER" id="PTHR35798:SF1">
    <property type="entry name" value="CELL DIVISION PROTEIN SEPF"/>
    <property type="match status" value="1"/>
</dbReference>
<dbReference type="GO" id="GO:0000917">
    <property type="term" value="P:division septum assembly"/>
    <property type="evidence" value="ECO:0007669"/>
    <property type="project" value="UniProtKB-KW"/>
</dbReference>
<comment type="similarity">
    <text evidence="5">Belongs to the SepF family.</text>
</comment>
<dbReference type="GO" id="GO:0005737">
    <property type="term" value="C:cytoplasm"/>
    <property type="evidence" value="ECO:0007669"/>
    <property type="project" value="UniProtKB-SubCell"/>
</dbReference>
<gene>
    <name evidence="5 6" type="primary">sepF</name>
    <name evidence="6" type="ORF">CQU01_05920</name>
</gene>
<name>A0A511UUV3_9BACI</name>
<dbReference type="GO" id="GO:0043093">
    <property type="term" value="P:FtsZ-dependent cytokinesis"/>
    <property type="evidence" value="ECO:0007669"/>
    <property type="project" value="UniProtKB-UniRule"/>
</dbReference>
<comment type="subcellular location">
    <subcellularLocation>
        <location evidence="5">Cytoplasm</location>
    </subcellularLocation>
    <text evidence="5">Localizes to the division site, in a FtsZ-dependent manner.</text>
</comment>
<comment type="function">
    <text evidence="4 5">Cell division protein that is part of the divisome complex and is recruited early to the Z-ring. Probably stimulates Z-ring formation, perhaps through the cross-linking of FtsZ protofilaments. Its function overlaps with FtsA.</text>
</comment>
<keyword evidence="5" id="KW-0963">Cytoplasm</keyword>
<keyword evidence="3 5" id="KW-0131">Cell cycle</keyword>
<evidence type="ECO:0000256" key="1">
    <source>
        <dbReference type="ARBA" id="ARBA00022618"/>
    </source>
</evidence>
<dbReference type="RefSeq" id="WP_146935548.1">
    <property type="nucleotide sequence ID" value="NZ_BJXW01000008.1"/>
</dbReference>
<proteinExistence type="inferred from homology"/>
<evidence type="ECO:0000256" key="3">
    <source>
        <dbReference type="ARBA" id="ARBA00023306"/>
    </source>
</evidence>
<evidence type="ECO:0000256" key="5">
    <source>
        <dbReference type="HAMAP-Rule" id="MF_01197"/>
    </source>
</evidence>
<reference evidence="6 7" key="1">
    <citation type="submission" date="2019-07" db="EMBL/GenBank/DDBJ databases">
        <title>Whole genome shotgun sequence of Cerasibacillus quisquiliarum NBRC 102429.</title>
        <authorList>
            <person name="Hosoyama A."/>
            <person name="Uohara A."/>
            <person name="Ohji S."/>
            <person name="Ichikawa N."/>
        </authorList>
    </citation>
    <scope>NUCLEOTIDE SEQUENCE [LARGE SCALE GENOMIC DNA]</scope>
    <source>
        <strain evidence="6 7">NBRC 102429</strain>
    </source>
</reference>
<dbReference type="HAMAP" id="MF_01197">
    <property type="entry name" value="SepF"/>
    <property type="match status" value="1"/>
</dbReference>
<evidence type="ECO:0000313" key="6">
    <source>
        <dbReference type="EMBL" id="GEN30354.1"/>
    </source>
</evidence>
<evidence type="ECO:0000256" key="2">
    <source>
        <dbReference type="ARBA" id="ARBA00023210"/>
    </source>
</evidence>
<comment type="subunit">
    <text evidence="5">Homodimer. Interacts with FtsZ.</text>
</comment>
<dbReference type="EMBL" id="BJXW01000008">
    <property type="protein sequence ID" value="GEN30354.1"/>
    <property type="molecule type" value="Genomic_DNA"/>
</dbReference>
<dbReference type="OrthoDB" id="9815206at2"/>
<dbReference type="Pfam" id="PF04472">
    <property type="entry name" value="SepF"/>
    <property type="match status" value="1"/>
</dbReference>
<dbReference type="Gene3D" id="3.30.110.150">
    <property type="entry name" value="SepF-like protein"/>
    <property type="match status" value="1"/>
</dbReference>
<keyword evidence="2 5" id="KW-0717">Septation</keyword>
<protein>
    <recommendedName>
        <fullName evidence="5">Cell division protein SepF</fullName>
    </recommendedName>
</protein>
<organism evidence="6 7">
    <name type="scientific">Cerasibacillus quisquiliarum</name>
    <dbReference type="NCBI Taxonomy" id="227865"/>
    <lineage>
        <taxon>Bacteria</taxon>
        <taxon>Bacillati</taxon>
        <taxon>Bacillota</taxon>
        <taxon>Bacilli</taxon>
        <taxon>Bacillales</taxon>
        <taxon>Bacillaceae</taxon>
        <taxon>Cerasibacillus</taxon>
    </lineage>
</organism>
<dbReference type="InterPro" id="IPR007561">
    <property type="entry name" value="Cell_div_SepF/SepF-rel"/>
</dbReference>